<sequence>MTHSAPRRALVTGASSGIGAATARELAKRGWNVVGTARRADRLERLAAETGMTAVAADLTSDDDVTRLVERVAALDGGLQALVHVAGGAIGAESVEQGLLDDWRVMYETNVLATKRLLEQVLPVLRAGATADAAGFVHADVAAVTSTAATVRYQGGGGYNAAKAGEAALLEVMRLELVGEPIRVIDIAPGLVHTDEFARVRYRGDDAAAEEVYRGVDHPLTAGDVAVTIAVALELPGHVVLNRVELRPVAQAAQHVLHRGPLAVRVEGERS</sequence>
<accession>A0A6H9WSG9</accession>
<dbReference type="Pfam" id="PF00106">
    <property type="entry name" value="adh_short"/>
    <property type="match status" value="1"/>
</dbReference>
<dbReference type="RefSeq" id="WP_158028451.1">
    <property type="nucleotide sequence ID" value="NZ_BMHG01000001.1"/>
</dbReference>
<evidence type="ECO:0000256" key="1">
    <source>
        <dbReference type="ARBA" id="ARBA00006484"/>
    </source>
</evidence>
<evidence type="ECO:0000313" key="3">
    <source>
        <dbReference type="EMBL" id="KAB1649867.1"/>
    </source>
</evidence>
<dbReference type="PANTHER" id="PTHR42901:SF1">
    <property type="entry name" value="ALCOHOL DEHYDROGENASE"/>
    <property type="match status" value="1"/>
</dbReference>
<reference evidence="3 4" key="1">
    <citation type="submission" date="2019-09" db="EMBL/GenBank/DDBJ databases">
        <title>Phylogeny of genus Pseudoclavibacter and closely related genus.</title>
        <authorList>
            <person name="Li Y."/>
        </authorList>
    </citation>
    <scope>NUCLEOTIDE SEQUENCE [LARGE SCALE GENOMIC DNA]</scope>
    <source>
        <strain evidence="3 4">EGI 60007</strain>
    </source>
</reference>
<name>A0A6H9WSG9_9MICO</name>
<comment type="similarity">
    <text evidence="1">Belongs to the short-chain dehydrogenases/reductases (SDR) family.</text>
</comment>
<dbReference type="InterPro" id="IPR002347">
    <property type="entry name" value="SDR_fam"/>
</dbReference>
<dbReference type="Proteomes" id="UP000431744">
    <property type="component" value="Unassembled WGS sequence"/>
</dbReference>
<proteinExistence type="inferred from homology"/>
<dbReference type="AlphaFoldDB" id="A0A6H9WSG9"/>
<dbReference type="PRINTS" id="PR00081">
    <property type="entry name" value="GDHRDH"/>
</dbReference>
<gene>
    <name evidence="3" type="ORF">F8O04_06460</name>
</gene>
<protein>
    <submittedName>
        <fullName evidence="3">SDR family NAD(P)-dependent oxidoreductase</fullName>
    </submittedName>
</protein>
<keyword evidence="4" id="KW-1185">Reference proteome</keyword>
<dbReference type="OrthoDB" id="9775296at2"/>
<evidence type="ECO:0000313" key="4">
    <source>
        <dbReference type="Proteomes" id="UP000431744"/>
    </source>
</evidence>
<dbReference type="InterPro" id="IPR036291">
    <property type="entry name" value="NAD(P)-bd_dom_sf"/>
</dbReference>
<organism evidence="3 4">
    <name type="scientific">Pseudoclavibacter endophyticus</name>
    <dbReference type="NCBI Taxonomy" id="1778590"/>
    <lineage>
        <taxon>Bacteria</taxon>
        <taxon>Bacillati</taxon>
        <taxon>Actinomycetota</taxon>
        <taxon>Actinomycetes</taxon>
        <taxon>Micrococcales</taxon>
        <taxon>Microbacteriaceae</taxon>
        <taxon>Pseudoclavibacter</taxon>
    </lineage>
</organism>
<dbReference type="SUPFAM" id="SSF51735">
    <property type="entry name" value="NAD(P)-binding Rossmann-fold domains"/>
    <property type="match status" value="1"/>
</dbReference>
<dbReference type="PANTHER" id="PTHR42901">
    <property type="entry name" value="ALCOHOL DEHYDROGENASE"/>
    <property type="match status" value="1"/>
</dbReference>
<comment type="caution">
    <text evidence="3">The sequence shown here is derived from an EMBL/GenBank/DDBJ whole genome shotgun (WGS) entry which is preliminary data.</text>
</comment>
<keyword evidence="2" id="KW-0560">Oxidoreductase</keyword>
<dbReference type="EMBL" id="WBJY01000001">
    <property type="protein sequence ID" value="KAB1649867.1"/>
    <property type="molecule type" value="Genomic_DNA"/>
</dbReference>
<dbReference type="GO" id="GO:0016491">
    <property type="term" value="F:oxidoreductase activity"/>
    <property type="evidence" value="ECO:0007669"/>
    <property type="project" value="UniProtKB-KW"/>
</dbReference>
<evidence type="ECO:0000256" key="2">
    <source>
        <dbReference type="ARBA" id="ARBA00023002"/>
    </source>
</evidence>
<dbReference type="Gene3D" id="3.40.50.720">
    <property type="entry name" value="NAD(P)-binding Rossmann-like Domain"/>
    <property type="match status" value="1"/>
</dbReference>